<dbReference type="GeneID" id="69968414"/>
<organism evidence="1 2">
    <name type="scientific">Paraburkholderia caribensis MBA4</name>
    <dbReference type="NCBI Taxonomy" id="1323664"/>
    <lineage>
        <taxon>Bacteria</taxon>
        <taxon>Pseudomonadati</taxon>
        <taxon>Pseudomonadota</taxon>
        <taxon>Betaproteobacteria</taxon>
        <taxon>Burkholderiales</taxon>
        <taxon>Burkholderiaceae</taxon>
        <taxon>Paraburkholderia</taxon>
    </lineage>
</organism>
<dbReference type="KEGG" id="bcai:K788_0004904"/>
<sequence length="386" mass="42606">MTDKLLTDWSTASLGKSTAAADKRTVFYVQPMIAHYRMEVVESLNRLFSVKLFASSAGIESNGFSRENPACEEFVETQISHVFSPGINMQRQVVGRIVRERPAAVLMFADIRYLSLWLALMAGRAMRIPVLIHGQGLYRHEEDVGMIRALCYRIAVALSTQYICYTDASKRSLESVGCPPGKLIVADNSLTVEHTVDPAEKSGKETGILFLGRLRDDSNVGALIEAVGRLRSEDHQITLHLVGGGKHSAQLKRVYGDRDYVIWYGPVFDESRIAAISRLCRIGCYPGAAGLSVVHMFGLSLPPLVHDELPRHMGPEPGYVEEGSTGFFYPREGGVDALADTLRRVWTMSPEMMRAAGAAAYSKYQQLNSPTLGRKLAEIVRASLKP</sequence>
<dbReference type="PANTHER" id="PTHR45947:SF3">
    <property type="entry name" value="SULFOQUINOVOSYL TRANSFERASE SQD2"/>
    <property type="match status" value="1"/>
</dbReference>
<proteinExistence type="predicted"/>
<dbReference type="EMBL" id="CP012746">
    <property type="protein sequence ID" value="ALL64216.1"/>
    <property type="molecule type" value="Genomic_DNA"/>
</dbReference>
<dbReference type="Gene3D" id="3.40.50.2000">
    <property type="entry name" value="Glycogen Phosphorylase B"/>
    <property type="match status" value="1"/>
</dbReference>
<name>A0A0P0R7P1_9BURK</name>
<dbReference type="InterPro" id="IPR050194">
    <property type="entry name" value="Glycosyltransferase_grp1"/>
</dbReference>
<dbReference type="RefSeq" id="WP_036002947.1">
    <property type="nucleotide sequence ID" value="NZ_CP012746.1"/>
</dbReference>
<evidence type="ECO:0000313" key="2">
    <source>
        <dbReference type="Proteomes" id="UP000019146"/>
    </source>
</evidence>
<keyword evidence="1" id="KW-0808">Transferase</keyword>
<dbReference type="PANTHER" id="PTHR45947">
    <property type="entry name" value="SULFOQUINOVOSYL TRANSFERASE SQD2"/>
    <property type="match status" value="1"/>
</dbReference>
<reference evidence="1 2" key="1">
    <citation type="journal article" date="2014" name="Genome Announc.">
        <title>Draft Genome Sequence of the Haloacid-Degrading Burkholderia caribensis Strain MBA4.</title>
        <authorList>
            <person name="Pan Y."/>
            <person name="Kong K.F."/>
            <person name="Tsang J.S."/>
        </authorList>
    </citation>
    <scope>NUCLEOTIDE SEQUENCE [LARGE SCALE GENOMIC DNA]</scope>
    <source>
        <strain evidence="1 2">MBA4</strain>
    </source>
</reference>
<protein>
    <submittedName>
        <fullName evidence="1">Glycosyl transferase, group 1</fullName>
    </submittedName>
</protein>
<gene>
    <name evidence="1" type="ORF">K788_0004904</name>
</gene>
<dbReference type="Proteomes" id="UP000019146">
    <property type="component" value="Chromosome 1"/>
</dbReference>
<dbReference type="Pfam" id="PF13692">
    <property type="entry name" value="Glyco_trans_1_4"/>
    <property type="match status" value="1"/>
</dbReference>
<accession>A0A0P0R7P1</accession>
<evidence type="ECO:0000313" key="1">
    <source>
        <dbReference type="EMBL" id="ALL64216.1"/>
    </source>
</evidence>
<dbReference type="AlphaFoldDB" id="A0A0P0R7P1"/>
<dbReference type="SUPFAM" id="SSF53756">
    <property type="entry name" value="UDP-Glycosyltransferase/glycogen phosphorylase"/>
    <property type="match status" value="1"/>
</dbReference>
<dbReference type="GO" id="GO:0016757">
    <property type="term" value="F:glycosyltransferase activity"/>
    <property type="evidence" value="ECO:0007669"/>
    <property type="project" value="TreeGrafter"/>
</dbReference>